<name>A0ABD6DAJ9_9EURY</name>
<dbReference type="Pfam" id="PF13480">
    <property type="entry name" value="Acetyltransf_6"/>
    <property type="match status" value="1"/>
</dbReference>
<keyword evidence="3" id="KW-1185">Reference proteome</keyword>
<evidence type="ECO:0000313" key="3">
    <source>
        <dbReference type="Proteomes" id="UP001597052"/>
    </source>
</evidence>
<dbReference type="Gene3D" id="3.40.630.30">
    <property type="match status" value="1"/>
</dbReference>
<keyword evidence="2" id="KW-0808">Transferase</keyword>
<proteinExistence type="predicted"/>
<dbReference type="Proteomes" id="UP001597052">
    <property type="component" value="Unassembled WGS sequence"/>
</dbReference>
<comment type="caution">
    <text evidence="2">The sequence shown here is derived from an EMBL/GenBank/DDBJ whole genome shotgun (WGS) entry which is preliminary data.</text>
</comment>
<dbReference type="EMBL" id="JBHUDM010000002">
    <property type="protein sequence ID" value="MFD1641971.1"/>
    <property type="molecule type" value="Genomic_DNA"/>
</dbReference>
<feature type="domain" description="BioF2-like acetyltransferase" evidence="1">
    <location>
        <begin position="160"/>
        <end position="302"/>
    </location>
</feature>
<gene>
    <name evidence="2" type="ORF">ACFSBW_08810</name>
</gene>
<protein>
    <submittedName>
        <fullName evidence="2">GNAT family N-acetyltransferase</fullName>
        <ecNumber evidence="2">2.3.1.-</ecNumber>
    </submittedName>
</protein>
<dbReference type="GO" id="GO:0016746">
    <property type="term" value="F:acyltransferase activity"/>
    <property type="evidence" value="ECO:0007669"/>
    <property type="project" value="UniProtKB-KW"/>
</dbReference>
<organism evidence="2 3">
    <name type="scientific">Halohasta litorea</name>
    <dbReference type="NCBI Taxonomy" id="869891"/>
    <lineage>
        <taxon>Archaea</taxon>
        <taxon>Methanobacteriati</taxon>
        <taxon>Methanobacteriota</taxon>
        <taxon>Stenosarchaea group</taxon>
        <taxon>Halobacteria</taxon>
        <taxon>Halobacteriales</taxon>
        <taxon>Haloferacaceae</taxon>
        <taxon>Halohasta</taxon>
    </lineage>
</organism>
<dbReference type="PANTHER" id="PTHR36174">
    <property type="entry name" value="LIPID II:GLYCINE GLYCYLTRANSFERASE"/>
    <property type="match status" value="1"/>
</dbReference>
<dbReference type="PANTHER" id="PTHR36174:SF1">
    <property type="entry name" value="LIPID II:GLYCINE GLYCYLTRANSFERASE"/>
    <property type="match status" value="1"/>
</dbReference>
<dbReference type="AlphaFoldDB" id="A0ABD6DAJ9"/>
<dbReference type="InterPro" id="IPR016181">
    <property type="entry name" value="Acyl_CoA_acyltransferase"/>
</dbReference>
<evidence type="ECO:0000313" key="2">
    <source>
        <dbReference type="EMBL" id="MFD1641971.1"/>
    </source>
</evidence>
<dbReference type="SUPFAM" id="SSF55729">
    <property type="entry name" value="Acyl-CoA N-acyltransferases (Nat)"/>
    <property type="match status" value="1"/>
</dbReference>
<dbReference type="InterPro" id="IPR038740">
    <property type="entry name" value="BioF2-like_GNAT_dom"/>
</dbReference>
<accession>A0ABD6DAJ9</accession>
<dbReference type="InterPro" id="IPR050644">
    <property type="entry name" value="PG_Glycine_Bridge_Synth"/>
</dbReference>
<dbReference type="RefSeq" id="WP_256395654.1">
    <property type="nucleotide sequence ID" value="NZ_JANHDJ010000002.1"/>
</dbReference>
<dbReference type="EC" id="2.3.1.-" evidence="2"/>
<evidence type="ECO:0000259" key="1">
    <source>
        <dbReference type="Pfam" id="PF13480"/>
    </source>
</evidence>
<keyword evidence="2" id="KW-0012">Acyltransferase</keyword>
<reference evidence="2 3" key="1">
    <citation type="journal article" date="2019" name="Int. J. Syst. Evol. Microbiol.">
        <title>The Global Catalogue of Microorganisms (GCM) 10K type strain sequencing project: providing services to taxonomists for standard genome sequencing and annotation.</title>
        <authorList>
            <consortium name="The Broad Institute Genomics Platform"/>
            <consortium name="The Broad Institute Genome Sequencing Center for Infectious Disease"/>
            <person name="Wu L."/>
            <person name="Ma J."/>
        </authorList>
    </citation>
    <scope>NUCLEOTIDE SEQUENCE [LARGE SCALE GENOMIC DNA]</scope>
    <source>
        <strain evidence="2 3">CGMCC 1.10593</strain>
    </source>
</reference>
<sequence>MRIERLPLTDWAEALPARGFEPFHTAEALSVLDDHASGRLQLFAGYNGRNPVALLPVFVRRRAVGSMVTSPPPGFSVPRLGPILMPASPKRSKAERLNRRFAEAVVDELSLDATRTLFYMIGNTTYTDPRPYRWAEFDVETAFTYRLDVDGRSADDLLANCSKSLRREIRDVRELDVTVEQAGLQGTKAIYEQTADRYAQQDEPFGLSWDYVQDLVAALGERARSYVVRDPDGEFLSGITVLYSNDAAYFWQGGARGEYDGTTVNSALHWRIVEDLIDDPPIDTISTYDLMGANTDRLCKYKSKFGASLEPYYTIESAGPQMDLAKRAYRKLTG</sequence>